<evidence type="ECO:0000256" key="3">
    <source>
        <dbReference type="ARBA" id="ARBA00023274"/>
    </source>
</evidence>
<dbReference type="Gene3D" id="2.30.170.40">
    <property type="entry name" value="Ribosomal protein L28/L24"/>
    <property type="match status" value="1"/>
</dbReference>
<organism evidence="4 5">
    <name type="scientific">Candidatus Roizmanbacteria bacterium CG11_big_fil_rev_8_21_14_0_20_37_16</name>
    <dbReference type="NCBI Taxonomy" id="1974857"/>
    <lineage>
        <taxon>Bacteria</taxon>
        <taxon>Candidatus Roizmaniibacteriota</taxon>
    </lineage>
</organism>
<dbReference type="AlphaFoldDB" id="A0A2H0KKV1"/>
<dbReference type="GO" id="GO:0005840">
    <property type="term" value="C:ribosome"/>
    <property type="evidence" value="ECO:0007669"/>
    <property type="project" value="UniProtKB-KW"/>
</dbReference>
<dbReference type="Proteomes" id="UP000229497">
    <property type="component" value="Unassembled WGS sequence"/>
</dbReference>
<evidence type="ECO:0000256" key="1">
    <source>
        <dbReference type="ARBA" id="ARBA00008760"/>
    </source>
</evidence>
<evidence type="ECO:0000313" key="5">
    <source>
        <dbReference type="Proteomes" id="UP000229497"/>
    </source>
</evidence>
<dbReference type="InterPro" id="IPR037147">
    <property type="entry name" value="Ribosomal_bL28_sf"/>
</dbReference>
<dbReference type="GO" id="GO:0003735">
    <property type="term" value="F:structural constituent of ribosome"/>
    <property type="evidence" value="ECO:0007669"/>
    <property type="project" value="InterPro"/>
</dbReference>
<dbReference type="SUPFAM" id="SSF143800">
    <property type="entry name" value="L28p-like"/>
    <property type="match status" value="1"/>
</dbReference>
<dbReference type="InterPro" id="IPR026569">
    <property type="entry name" value="Ribosomal_bL28"/>
</dbReference>
<dbReference type="Pfam" id="PF00830">
    <property type="entry name" value="Ribosomal_L28"/>
    <property type="match status" value="1"/>
</dbReference>
<gene>
    <name evidence="4" type="ORF">COV87_00840</name>
</gene>
<name>A0A2H0KKV1_9BACT</name>
<accession>A0A2H0KKV1</accession>
<evidence type="ECO:0008006" key="6">
    <source>
        <dbReference type="Google" id="ProtNLM"/>
    </source>
</evidence>
<dbReference type="InterPro" id="IPR034704">
    <property type="entry name" value="Ribosomal_bL28/bL31-like_sf"/>
</dbReference>
<proteinExistence type="inferred from homology"/>
<keyword evidence="3" id="KW-0687">Ribonucleoprotein</keyword>
<protein>
    <recommendedName>
        <fullName evidence="6">50S ribosomal protein L28</fullName>
    </recommendedName>
</protein>
<evidence type="ECO:0000256" key="2">
    <source>
        <dbReference type="ARBA" id="ARBA00022980"/>
    </source>
</evidence>
<dbReference type="EMBL" id="PCVK01000026">
    <property type="protein sequence ID" value="PIQ71891.1"/>
    <property type="molecule type" value="Genomic_DNA"/>
</dbReference>
<dbReference type="GO" id="GO:1990904">
    <property type="term" value="C:ribonucleoprotein complex"/>
    <property type="evidence" value="ECO:0007669"/>
    <property type="project" value="UniProtKB-KW"/>
</dbReference>
<comment type="similarity">
    <text evidence="1">Belongs to the bacterial ribosomal protein bL28 family.</text>
</comment>
<sequence length="115" mass="12880">MKNVCFHCGKGIIMGRQHTHHRGVAGGRWKKRAPKTAKAFAPNLQKVKIMIGDVMKQVKLCTKCIKRVKKDIRDGKKPFVRFASNEKTAVAKELKAESAKLKVVKKATKNPKTKA</sequence>
<comment type="caution">
    <text evidence="4">The sequence shown here is derived from an EMBL/GenBank/DDBJ whole genome shotgun (WGS) entry which is preliminary data.</text>
</comment>
<reference evidence="4 5" key="1">
    <citation type="submission" date="2017-09" db="EMBL/GenBank/DDBJ databases">
        <title>Depth-based differentiation of microbial function through sediment-hosted aquifers and enrichment of novel symbionts in the deep terrestrial subsurface.</title>
        <authorList>
            <person name="Probst A.J."/>
            <person name="Ladd B."/>
            <person name="Jarett J.K."/>
            <person name="Geller-Mcgrath D.E."/>
            <person name="Sieber C.M."/>
            <person name="Emerson J.B."/>
            <person name="Anantharaman K."/>
            <person name="Thomas B.C."/>
            <person name="Malmstrom R."/>
            <person name="Stieglmeier M."/>
            <person name="Klingl A."/>
            <person name="Woyke T."/>
            <person name="Ryan C.M."/>
            <person name="Banfield J.F."/>
        </authorList>
    </citation>
    <scope>NUCLEOTIDE SEQUENCE [LARGE SCALE GENOMIC DNA]</scope>
    <source>
        <strain evidence="4">CG11_big_fil_rev_8_21_14_0_20_37_16</strain>
    </source>
</reference>
<evidence type="ECO:0000313" key="4">
    <source>
        <dbReference type="EMBL" id="PIQ71891.1"/>
    </source>
</evidence>
<keyword evidence="2" id="KW-0689">Ribosomal protein</keyword>